<comment type="catalytic activity">
    <reaction evidence="6">
        <text>D-fructose + ATP = D-fructose 6-phosphate + ADP + H(+)</text>
        <dbReference type="Rhea" id="RHEA:16125"/>
        <dbReference type="ChEBI" id="CHEBI:15378"/>
        <dbReference type="ChEBI" id="CHEBI:30616"/>
        <dbReference type="ChEBI" id="CHEBI:37721"/>
        <dbReference type="ChEBI" id="CHEBI:61527"/>
        <dbReference type="ChEBI" id="CHEBI:456216"/>
        <dbReference type="EC" id="2.7.1.4"/>
    </reaction>
</comment>
<evidence type="ECO:0000313" key="8">
    <source>
        <dbReference type="Proteomes" id="UP001165383"/>
    </source>
</evidence>
<keyword evidence="8" id="KW-1185">Reference proteome</keyword>
<evidence type="ECO:0000256" key="1">
    <source>
        <dbReference type="ARBA" id="ARBA00001946"/>
    </source>
</evidence>
<gene>
    <name evidence="7" type="ORF">LZ518_07895</name>
</gene>
<dbReference type="CDD" id="cd24067">
    <property type="entry name" value="ASKHA_NBD_ROK_BsFRK-like"/>
    <property type="match status" value="1"/>
</dbReference>
<dbReference type="Pfam" id="PF00480">
    <property type="entry name" value="ROK"/>
    <property type="match status" value="1"/>
</dbReference>
<dbReference type="Gene3D" id="3.30.420.40">
    <property type="match status" value="2"/>
</dbReference>
<evidence type="ECO:0000256" key="5">
    <source>
        <dbReference type="ARBA" id="ARBA00038887"/>
    </source>
</evidence>
<evidence type="ECO:0000256" key="4">
    <source>
        <dbReference type="ARBA" id="ARBA00022842"/>
    </source>
</evidence>
<dbReference type="RefSeq" id="WP_249915456.1">
    <property type="nucleotide sequence ID" value="NZ_JAMGBB010000001.1"/>
</dbReference>
<evidence type="ECO:0000256" key="6">
    <source>
        <dbReference type="ARBA" id="ARBA00048451"/>
    </source>
</evidence>
<dbReference type="SUPFAM" id="SSF53067">
    <property type="entry name" value="Actin-like ATPase domain"/>
    <property type="match status" value="1"/>
</dbReference>
<keyword evidence="3" id="KW-0862">Zinc</keyword>
<evidence type="ECO:0000256" key="2">
    <source>
        <dbReference type="ARBA" id="ARBA00022723"/>
    </source>
</evidence>
<dbReference type="Proteomes" id="UP001165383">
    <property type="component" value="Unassembled WGS sequence"/>
</dbReference>
<comment type="cofactor">
    <cofactor evidence="1">
        <name>Mg(2+)</name>
        <dbReference type="ChEBI" id="CHEBI:18420"/>
    </cofactor>
</comment>
<dbReference type="InterPro" id="IPR051804">
    <property type="entry name" value="Carb_Metab_Reg_Kinase/Isom"/>
</dbReference>
<name>A0ABT0SA97_9SPHN</name>
<accession>A0ABT0SA97</accession>
<protein>
    <recommendedName>
        <fullName evidence="5">fructokinase</fullName>
        <ecNumber evidence="5">2.7.1.4</ecNumber>
    </recommendedName>
</protein>
<sequence length="294" mass="30628">MTRLAGLELGGTNANLVLGTPREIVERCRLPVTDGADTLARVAGQLLQWHEREPIEALGIASFGPLQLDSGQPDYGHVVATVKPGWDGADVLGTLERAIGCPARIHTDVTGAALAEGAYGSAIGCHDFVYVTVGTGIGMGIIVGGRPVVASLHPEAGHLRVRRMEGDSFGGVCSYHEDCLEGLASGSAVATRARQPGDEVSDDSPVWPPVIDALAEGCSSIFLTLASERIVLGGGVINQRHWLVEEIAFKTAAKLGGYLPYIGERAPIVAARLGADAGQRGALILAEQALQSRA</sequence>
<comment type="caution">
    <text evidence="7">The sequence shown here is derived from an EMBL/GenBank/DDBJ whole genome shotgun (WGS) entry which is preliminary data.</text>
</comment>
<proteinExistence type="predicted"/>
<reference evidence="7" key="1">
    <citation type="submission" date="2022-05" db="EMBL/GenBank/DDBJ databases">
        <authorList>
            <person name="Jo J.-H."/>
            <person name="Im W.-T."/>
        </authorList>
    </citation>
    <scope>NUCLEOTIDE SEQUENCE</scope>
    <source>
        <strain evidence="7">RB56-2</strain>
    </source>
</reference>
<keyword evidence="2" id="KW-0479">Metal-binding</keyword>
<keyword evidence="4" id="KW-0460">Magnesium</keyword>
<dbReference type="EMBL" id="JAMGBB010000001">
    <property type="protein sequence ID" value="MCL6741050.1"/>
    <property type="molecule type" value="Genomic_DNA"/>
</dbReference>
<organism evidence="7 8">
    <name type="scientific">Sphingomonas brevis</name>
    <dbReference type="NCBI Taxonomy" id="2908206"/>
    <lineage>
        <taxon>Bacteria</taxon>
        <taxon>Pseudomonadati</taxon>
        <taxon>Pseudomonadota</taxon>
        <taxon>Alphaproteobacteria</taxon>
        <taxon>Sphingomonadales</taxon>
        <taxon>Sphingomonadaceae</taxon>
        <taxon>Sphingomonas</taxon>
    </lineage>
</organism>
<dbReference type="PANTHER" id="PTHR42742">
    <property type="entry name" value="TRANSCRIPTIONAL REPRESSOR MPRA"/>
    <property type="match status" value="1"/>
</dbReference>
<evidence type="ECO:0000313" key="7">
    <source>
        <dbReference type="EMBL" id="MCL6741050.1"/>
    </source>
</evidence>
<dbReference type="EC" id="2.7.1.4" evidence="5"/>
<evidence type="ECO:0000256" key="3">
    <source>
        <dbReference type="ARBA" id="ARBA00022833"/>
    </source>
</evidence>
<dbReference type="PANTHER" id="PTHR42742:SF3">
    <property type="entry name" value="FRUCTOKINASE"/>
    <property type="match status" value="1"/>
</dbReference>
<dbReference type="InterPro" id="IPR000600">
    <property type="entry name" value="ROK"/>
</dbReference>
<dbReference type="InterPro" id="IPR043129">
    <property type="entry name" value="ATPase_NBD"/>
</dbReference>